<protein>
    <submittedName>
        <fullName evidence="1">Uncharacterized protein</fullName>
    </submittedName>
</protein>
<accession>A0A2Z3H7C6</accession>
<dbReference type="AlphaFoldDB" id="A0A2Z3H7C6"/>
<dbReference type="EMBL" id="CP025958">
    <property type="protein sequence ID" value="AWM37574.1"/>
    <property type="molecule type" value="Genomic_DNA"/>
</dbReference>
<dbReference type="KEGG" id="gog:C1280_11515"/>
<reference evidence="1 2" key="1">
    <citation type="submission" date="2018-01" db="EMBL/GenBank/DDBJ databases">
        <title>G. obscuriglobus.</title>
        <authorList>
            <person name="Franke J."/>
            <person name="Blomberg W."/>
            <person name="Selmecki A."/>
        </authorList>
    </citation>
    <scope>NUCLEOTIDE SEQUENCE [LARGE SCALE GENOMIC DNA]</scope>
    <source>
        <strain evidence="1 2">DSM 5831</strain>
    </source>
</reference>
<keyword evidence="2" id="KW-1185">Reference proteome</keyword>
<evidence type="ECO:0000313" key="1">
    <source>
        <dbReference type="EMBL" id="AWM37574.1"/>
    </source>
</evidence>
<name>A0A2Z3H7C6_9BACT</name>
<sequence>MEVCGELQLGPTDFRVLIAWFAPVAGGGWDFHFYAHCTNEADAAVFPYGVALVAEGAPVPQVLAVDYTGVRLVMPEARYPDSGQSWFGLWVGGEHETWHPELRFAARDGARYRVEFASGTSFEAGGAYLPLRLSTWAEARPPRSGPATVWGVWPRGRWR</sequence>
<dbReference type="Proteomes" id="UP000245802">
    <property type="component" value="Chromosome"/>
</dbReference>
<organism evidence="1 2">
    <name type="scientific">Gemmata obscuriglobus</name>
    <dbReference type="NCBI Taxonomy" id="114"/>
    <lineage>
        <taxon>Bacteria</taxon>
        <taxon>Pseudomonadati</taxon>
        <taxon>Planctomycetota</taxon>
        <taxon>Planctomycetia</taxon>
        <taxon>Gemmatales</taxon>
        <taxon>Gemmataceae</taxon>
        <taxon>Gemmata</taxon>
    </lineage>
</organism>
<evidence type="ECO:0000313" key="2">
    <source>
        <dbReference type="Proteomes" id="UP000245802"/>
    </source>
</evidence>
<gene>
    <name evidence="1" type="ORF">C1280_11515</name>
</gene>
<dbReference type="RefSeq" id="WP_010049641.1">
    <property type="nucleotide sequence ID" value="NZ_CP025958.1"/>
</dbReference>
<proteinExistence type="predicted"/>